<evidence type="ECO:0000313" key="4">
    <source>
        <dbReference type="Proteomes" id="UP000198771"/>
    </source>
</evidence>
<evidence type="ECO:0000313" key="3">
    <source>
        <dbReference type="EMBL" id="SDB33019.1"/>
    </source>
</evidence>
<dbReference type="PANTHER" id="PTHR31964:SF113">
    <property type="entry name" value="USPA DOMAIN-CONTAINING PROTEIN"/>
    <property type="match status" value="1"/>
</dbReference>
<protein>
    <submittedName>
        <fullName evidence="3">Nucleotide-binding universal stress protein, UspA family</fullName>
    </submittedName>
</protein>
<dbReference type="Gene3D" id="3.40.50.620">
    <property type="entry name" value="HUPs"/>
    <property type="match status" value="1"/>
</dbReference>
<comment type="similarity">
    <text evidence="1">Belongs to the universal stress protein A family.</text>
</comment>
<dbReference type="InterPro" id="IPR006016">
    <property type="entry name" value="UspA"/>
</dbReference>
<dbReference type="Proteomes" id="UP000198771">
    <property type="component" value="Unassembled WGS sequence"/>
</dbReference>
<dbReference type="InterPro" id="IPR014729">
    <property type="entry name" value="Rossmann-like_a/b/a_fold"/>
</dbReference>
<dbReference type="SUPFAM" id="SSF52402">
    <property type="entry name" value="Adenine nucleotide alpha hydrolases-like"/>
    <property type="match status" value="1"/>
</dbReference>
<dbReference type="PRINTS" id="PR01438">
    <property type="entry name" value="UNVRSLSTRESS"/>
</dbReference>
<accession>A0A1G6CJE2</accession>
<dbReference type="STRING" id="617002.SAMN05660653_01576"/>
<gene>
    <name evidence="3" type="ORF">SAMN05660653_01576</name>
</gene>
<dbReference type="CDD" id="cd00293">
    <property type="entry name" value="USP-like"/>
    <property type="match status" value="1"/>
</dbReference>
<reference evidence="3 4" key="1">
    <citation type="submission" date="2016-10" db="EMBL/GenBank/DDBJ databases">
        <authorList>
            <person name="de Groot N.N."/>
        </authorList>
    </citation>
    <scope>NUCLEOTIDE SEQUENCE [LARGE SCALE GENOMIC DNA]</scope>
    <source>
        <strain evidence="3 4">ASO4-2</strain>
    </source>
</reference>
<proteinExistence type="inferred from homology"/>
<feature type="domain" description="UspA" evidence="2">
    <location>
        <begin position="4"/>
        <end position="88"/>
    </location>
</feature>
<dbReference type="EMBL" id="FMXO01000008">
    <property type="protein sequence ID" value="SDB33019.1"/>
    <property type="molecule type" value="Genomic_DNA"/>
</dbReference>
<dbReference type="Pfam" id="PF00582">
    <property type="entry name" value="Usp"/>
    <property type="match status" value="2"/>
</dbReference>
<sequence length="162" mass="17933">MNLKKILVAVDASENSTRAVDYVGAMIGSSPGFAIQLLYVERNPERDTFPDDAAWKKSCEQEEKKMREYLDQARDALQGHGVASKTVSTEYYVPTFNAVPSQTGFKSPLGVADHILRVIREGDFGTVVVGRRGMSKAEEFLFGSVSTKIVHNTKNCTVWVVE</sequence>
<evidence type="ECO:0000259" key="2">
    <source>
        <dbReference type="Pfam" id="PF00582"/>
    </source>
</evidence>
<feature type="domain" description="UspA" evidence="2">
    <location>
        <begin position="112"/>
        <end position="161"/>
    </location>
</feature>
<evidence type="ECO:0000256" key="1">
    <source>
        <dbReference type="ARBA" id="ARBA00008791"/>
    </source>
</evidence>
<dbReference type="RefSeq" id="WP_092119680.1">
    <property type="nucleotide sequence ID" value="NZ_FMXO01000008.1"/>
</dbReference>
<name>A0A1G6CJE2_9BACT</name>
<dbReference type="AlphaFoldDB" id="A0A1G6CJE2"/>
<dbReference type="InterPro" id="IPR006015">
    <property type="entry name" value="Universal_stress_UspA"/>
</dbReference>
<organism evidence="3 4">
    <name type="scientific">Desulfonatronum thiosulfatophilum</name>
    <dbReference type="NCBI Taxonomy" id="617002"/>
    <lineage>
        <taxon>Bacteria</taxon>
        <taxon>Pseudomonadati</taxon>
        <taxon>Thermodesulfobacteriota</taxon>
        <taxon>Desulfovibrionia</taxon>
        <taxon>Desulfovibrionales</taxon>
        <taxon>Desulfonatronaceae</taxon>
        <taxon>Desulfonatronum</taxon>
    </lineage>
</organism>
<dbReference type="OrthoDB" id="5420527at2"/>
<dbReference type="PANTHER" id="PTHR31964">
    <property type="entry name" value="ADENINE NUCLEOTIDE ALPHA HYDROLASES-LIKE SUPERFAMILY PROTEIN"/>
    <property type="match status" value="1"/>
</dbReference>
<keyword evidence="4" id="KW-1185">Reference proteome</keyword>